<dbReference type="PANTHER" id="PTHR30294">
    <property type="entry name" value="MEMBRANE COMPONENT OF ABC TRANSPORTER YHHJ-RELATED"/>
    <property type="match status" value="1"/>
</dbReference>
<dbReference type="InterPro" id="IPR013525">
    <property type="entry name" value="ABC2_TM"/>
</dbReference>
<evidence type="ECO:0000256" key="3">
    <source>
        <dbReference type="ARBA" id="ARBA00022692"/>
    </source>
</evidence>
<gene>
    <name evidence="8" type="ORF">B9R14_05935</name>
</gene>
<dbReference type="Proteomes" id="UP000239720">
    <property type="component" value="Unassembled WGS sequence"/>
</dbReference>
<proteinExistence type="predicted"/>
<evidence type="ECO:0000313" key="8">
    <source>
        <dbReference type="EMBL" id="PQQ66334.1"/>
    </source>
</evidence>
<feature type="transmembrane region" description="Helical" evidence="6">
    <location>
        <begin position="216"/>
        <end position="238"/>
    </location>
</feature>
<feature type="transmembrane region" description="Helical" evidence="6">
    <location>
        <begin position="36"/>
        <end position="59"/>
    </location>
</feature>
<feature type="domain" description="ABC-2 type transporter transmembrane" evidence="7">
    <location>
        <begin position="35"/>
        <end position="431"/>
    </location>
</feature>
<dbReference type="GO" id="GO:0005886">
    <property type="term" value="C:plasma membrane"/>
    <property type="evidence" value="ECO:0007669"/>
    <property type="project" value="UniProtKB-SubCell"/>
</dbReference>
<sequence>MKFLLKRWGMFMKMSNISGWKDVFNFTLVQTLKSKAFIIGYIIFVIFSLLIFPVMNYVLDKDTEDGGLIKIKSVHVFNETEIKNIDFDKISNLENVVNDLKFIPEDRNYEDVLEEIETEKEPSVALKISKDEGTYILHFTKSTGGIVKNAELELLGNAVKESFERAIIDYADISDAQLKVVKSQVTSRISTVGKEIDSEGNEIVVEDTSISYNDYWFLYGVIFALLMITIMASSKIATSIVMEKSSKVIEQLLISVKPLAIVVGKTLATLVAVLIQFISIIVLAFVSNKITSNAMSQQNGNVIENYINPEIVNNLGVDNILICLIIMALGIIFYSTLAALAGSTASRVEEMGESLSLFTIASLIGAYIGMGAAGSLMGMGDNPFVYFALIFPLSSPFILPGAVLLGKSSILITIISVILLIISIILLFNFTAKVYETLILHTGNRIKIKELFKMAKNSKEGQI</sequence>
<dbReference type="InterPro" id="IPR051449">
    <property type="entry name" value="ABC-2_transporter_component"/>
</dbReference>
<evidence type="ECO:0000259" key="7">
    <source>
        <dbReference type="Pfam" id="PF12698"/>
    </source>
</evidence>
<organism evidence="8 9">
    <name type="scientific">Acetivibrio saccincola</name>
    <dbReference type="NCBI Taxonomy" id="1677857"/>
    <lineage>
        <taxon>Bacteria</taxon>
        <taxon>Bacillati</taxon>
        <taxon>Bacillota</taxon>
        <taxon>Clostridia</taxon>
        <taxon>Eubacteriales</taxon>
        <taxon>Oscillospiraceae</taxon>
        <taxon>Acetivibrio</taxon>
    </lineage>
</organism>
<dbReference type="GO" id="GO:0140359">
    <property type="term" value="F:ABC-type transporter activity"/>
    <property type="evidence" value="ECO:0007669"/>
    <property type="project" value="InterPro"/>
</dbReference>
<dbReference type="PANTHER" id="PTHR30294:SF29">
    <property type="entry name" value="MULTIDRUG ABC TRANSPORTER PERMEASE YBHS-RELATED"/>
    <property type="match status" value="1"/>
</dbReference>
<comment type="subcellular location">
    <subcellularLocation>
        <location evidence="1">Cell membrane</location>
        <topology evidence="1">Multi-pass membrane protein</topology>
    </subcellularLocation>
</comment>
<feature type="transmembrane region" description="Helical" evidence="6">
    <location>
        <begin position="259"/>
        <end position="286"/>
    </location>
</feature>
<accession>A0A2S8R969</accession>
<comment type="caution">
    <text evidence="8">The sequence shown here is derived from an EMBL/GenBank/DDBJ whole genome shotgun (WGS) entry which is preliminary data.</text>
</comment>
<evidence type="ECO:0000256" key="2">
    <source>
        <dbReference type="ARBA" id="ARBA00022475"/>
    </source>
</evidence>
<keyword evidence="5 6" id="KW-0472">Membrane</keyword>
<reference evidence="8 9" key="1">
    <citation type="journal article" date="2018" name="Syst. Appl. Microbiol.">
        <title>Characterization and high-quality draft genome sequence of Herbivorax saccincola A7, an anaerobic, alkaliphilic, thermophilic, cellulolytic, and xylanolytic bacterium.</title>
        <authorList>
            <person name="Aikawa S."/>
            <person name="Baramee S."/>
            <person name="Sermsathanaswadi J."/>
            <person name="Thianheng P."/>
            <person name="Tachaapaikoon C."/>
            <person name="Shikata A."/>
            <person name="Waeonukul R."/>
            <person name="Pason P."/>
            <person name="Ratanakhanokchai K."/>
            <person name="Kosugi A."/>
        </authorList>
    </citation>
    <scope>NUCLEOTIDE SEQUENCE [LARGE SCALE GENOMIC DNA]</scope>
    <source>
        <strain evidence="8 9">A7</strain>
    </source>
</reference>
<keyword evidence="2" id="KW-1003">Cell membrane</keyword>
<feature type="transmembrane region" description="Helical" evidence="6">
    <location>
        <begin position="384"/>
        <end position="405"/>
    </location>
</feature>
<evidence type="ECO:0000256" key="6">
    <source>
        <dbReference type="SAM" id="Phobius"/>
    </source>
</evidence>
<evidence type="ECO:0000256" key="5">
    <source>
        <dbReference type="ARBA" id="ARBA00023136"/>
    </source>
</evidence>
<evidence type="ECO:0000313" key="9">
    <source>
        <dbReference type="Proteomes" id="UP000239720"/>
    </source>
</evidence>
<dbReference type="Pfam" id="PF12698">
    <property type="entry name" value="ABC2_membrane_3"/>
    <property type="match status" value="1"/>
</dbReference>
<feature type="transmembrane region" description="Helical" evidence="6">
    <location>
        <begin position="355"/>
        <end position="378"/>
    </location>
</feature>
<evidence type="ECO:0000256" key="1">
    <source>
        <dbReference type="ARBA" id="ARBA00004651"/>
    </source>
</evidence>
<name>A0A2S8R969_9FIRM</name>
<evidence type="ECO:0000256" key="4">
    <source>
        <dbReference type="ARBA" id="ARBA00022989"/>
    </source>
</evidence>
<keyword evidence="4 6" id="KW-1133">Transmembrane helix</keyword>
<keyword evidence="3 6" id="KW-0812">Transmembrane</keyword>
<dbReference type="EMBL" id="NEMB01000003">
    <property type="protein sequence ID" value="PQQ66334.1"/>
    <property type="molecule type" value="Genomic_DNA"/>
</dbReference>
<feature type="transmembrane region" description="Helical" evidence="6">
    <location>
        <begin position="410"/>
        <end position="430"/>
    </location>
</feature>
<feature type="transmembrane region" description="Helical" evidence="6">
    <location>
        <begin position="319"/>
        <end position="343"/>
    </location>
</feature>
<dbReference type="AlphaFoldDB" id="A0A2S8R969"/>
<protein>
    <recommendedName>
        <fullName evidence="7">ABC-2 type transporter transmembrane domain-containing protein</fullName>
    </recommendedName>
</protein>